<dbReference type="InterPro" id="IPR029044">
    <property type="entry name" value="Nucleotide-diphossugar_trans"/>
</dbReference>
<reference evidence="5" key="1">
    <citation type="submission" date="2016-05" db="EMBL/GenBank/DDBJ databases">
        <title>Draft genome of Corynebacterium afermentans subsp. afermentans LCDC 88199T.</title>
        <authorList>
            <person name="Bernier A.-M."/>
            <person name="Bernard K."/>
        </authorList>
    </citation>
    <scope>NUCLEOTIDE SEQUENCE [LARGE SCALE GENOMIC DNA]</scope>
    <source>
        <strain evidence="5">NML02-A-017</strain>
    </source>
</reference>
<gene>
    <name evidence="4" type="ORF">A7P95_04090</name>
</gene>
<dbReference type="EMBL" id="LXSL01000014">
    <property type="protein sequence ID" value="OAM29397.1"/>
    <property type="molecule type" value="Genomic_DNA"/>
</dbReference>
<dbReference type="SUPFAM" id="SSF53448">
    <property type="entry name" value="Nucleotide-diphospho-sugar transferases"/>
    <property type="match status" value="1"/>
</dbReference>
<keyword evidence="5" id="KW-1185">Reference proteome</keyword>
<dbReference type="PANTHER" id="PTHR43584:SF8">
    <property type="entry name" value="N-ACETYLMURAMATE ALPHA-1-PHOSPHATE URIDYLYLTRANSFERASE"/>
    <property type="match status" value="1"/>
</dbReference>
<name>A0A1A9RYR1_9NEIS</name>
<comment type="caution">
    <text evidence="4">The sequence shown here is derived from an EMBL/GenBank/DDBJ whole genome shotgun (WGS) entry which is preliminary data.</text>
</comment>
<evidence type="ECO:0000256" key="2">
    <source>
        <dbReference type="ARBA" id="ARBA00022695"/>
    </source>
</evidence>
<dbReference type="NCBIfam" id="NF045761">
    <property type="entry name" value="NAMPUrTaseMurU"/>
    <property type="match status" value="1"/>
</dbReference>
<dbReference type="Pfam" id="PF00483">
    <property type="entry name" value="NTP_transferase"/>
    <property type="match status" value="1"/>
</dbReference>
<dbReference type="Proteomes" id="UP000077885">
    <property type="component" value="Unassembled WGS sequence"/>
</dbReference>
<evidence type="ECO:0000256" key="1">
    <source>
        <dbReference type="ARBA" id="ARBA00022679"/>
    </source>
</evidence>
<evidence type="ECO:0000313" key="4">
    <source>
        <dbReference type="EMBL" id="OAM29397.1"/>
    </source>
</evidence>
<keyword evidence="2 4" id="KW-0548">Nucleotidyltransferase</keyword>
<organism evidence="4 5">
    <name type="scientific">Eikenella longinqua</name>
    <dbReference type="NCBI Taxonomy" id="1795827"/>
    <lineage>
        <taxon>Bacteria</taxon>
        <taxon>Pseudomonadati</taxon>
        <taxon>Pseudomonadota</taxon>
        <taxon>Betaproteobacteria</taxon>
        <taxon>Neisseriales</taxon>
        <taxon>Neisseriaceae</taxon>
        <taxon>Eikenella</taxon>
    </lineage>
</organism>
<dbReference type="CDD" id="cd06422">
    <property type="entry name" value="NTP_transferase_like_1"/>
    <property type="match status" value="1"/>
</dbReference>
<dbReference type="AlphaFoldDB" id="A0A1A9RYR1"/>
<accession>A0A1A9RYR1</accession>
<sequence length="232" mass="25158">MKAMILAAGRGERMRPLTDTLPKPMLPCGREPLIGWHLRRLAAAGIREVVINHAWLGHKIEQALGNGSRYGLSIQYSPEAPGGLETAGGIATALPLLGNEPFLVINGDILTDFDCRPAIRLAATLPEHIFAHLWLVPNPPHHPQGDFRLLPGGQIADNQTGSHSPAHTFSGIGLYRPQLFAHTPAHQHAKLAPLLRQAMSSSQVSGEMHRGLWLDVGTPERLQEAAALTAQW</sequence>
<dbReference type="GO" id="GO:0016779">
    <property type="term" value="F:nucleotidyltransferase activity"/>
    <property type="evidence" value="ECO:0007669"/>
    <property type="project" value="UniProtKB-KW"/>
</dbReference>
<dbReference type="PANTHER" id="PTHR43584">
    <property type="entry name" value="NUCLEOTIDYL TRANSFERASE"/>
    <property type="match status" value="1"/>
</dbReference>
<feature type="domain" description="Nucleotidyl transferase" evidence="3">
    <location>
        <begin position="2"/>
        <end position="229"/>
    </location>
</feature>
<dbReference type="Gene3D" id="3.90.550.10">
    <property type="entry name" value="Spore Coat Polysaccharide Biosynthesis Protein SpsA, Chain A"/>
    <property type="match status" value="1"/>
</dbReference>
<dbReference type="InterPro" id="IPR050065">
    <property type="entry name" value="GlmU-like"/>
</dbReference>
<evidence type="ECO:0000259" key="3">
    <source>
        <dbReference type="Pfam" id="PF00483"/>
    </source>
</evidence>
<protein>
    <submittedName>
        <fullName evidence="4">Mannose-1-phosphate guanylyltransferase</fullName>
    </submittedName>
</protein>
<dbReference type="OrthoDB" id="9788272at2"/>
<dbReference type="InterPro" id="IPR005835">
    <property type="entry name" value="NTP_transferase_dom"/>
</dbReference>
<dbReference type="InterPro" id="IPR054790">
    <property type="entry name" value="MurU"/>
</dbReference>
<dbReference type="STRING" id="1795827.A7P95_04090"/>
<evidence type="ECO:0000313" key="5">
    <source>
        <dbReference type="Proteomes" id="UP000077885"/>
    </source>
</evidence>
<keyword evidence="1 4" id="KW-0808">Transferase</keyword>
<dbReference type="RefSeq" id="WP_067591562.1">
    <property type="nucleotide sequence ID" value="NZ_LXSL01000014.1"/>
</dbReference>
<proteinExistence type="predicted"/>